<dbReference type="PANTHER" id="PTHR43156:SF9">
    <property type="entry name" value="HAMP DOMAIN-CONTAINING PROTEIN"/>
    <property type="match status" value="1"/>
</dbReference>
<dbReference type="AlphaFoldDB" id="I4AG05"/>
<keyword evidence="2" id="KW-1133">Transmembrane helix</keyword>
<evidence type="ECO:0000313" key="6">
    <source>
        <dbReference type="Proteomes" id="UP000006054"/>
    </source>
</evidence>
<dbReference type="InterPro" id="IPR015943">
    <property type="entry name" value="WD40/YVTN_repeat-like_dom_sf"/>
</dbReference>
<dbReference type="InterPro" id="IPR052016">
    <property type="entry name" value="Bact_Sigma-Reg"/>
</dbReference>
<keyword evidence="2" id="KW-0472">Membrane</keyword>
<dbReference type="Gene3D" id="2.60.40.10">
    <property type="entry name" value="Immunoglobulins"/>
    <property type="match status" value="1"/>
</dbReference>
<dbReference type="Gene3D" id="2.130.10.10">
    <property type="entry name" value="YVTN repeat-like/Quinoprotein amine dehydrogenase"/>
    <property type="match status" value="3"/>
</dbReference>
<dbReference type="Pfam" id="PF07495">
    <property type="entry name" value="Y_Y_Y"/>
    <property type="match status" value="1"/>
</dbReference>
<accession>I4AG05</accession>
<dbReference type="InterPro" id="IPR011110">
    <property type="entry name" value="Reg_prop"/>
</dbReference>
<dbReference type="HOGENOM" id="CLU_000445_28_2_10"/>
<feature type="domain" description="PPM-type phosphatase" evidence="4">
    <location>
        <begin position="1051"/>
        <end position="1276"/>
    </location>
</feature>
<organism evidence="5 6">
    <name type="scientific">Bernardetia litoralis (strain ATCC 23117 / DSM 6794 / NBRC 15988 / NCIMB 1366 / Fx l1 / Sio-4)</name>
    <name type="common">Flexibacter litoralis</name>
    <dbReference type="NCBI Taxonomy" id="880071"/>
    <lineage>
        <taxon>Bacteria</taxon>
        <taxon>Pseudomonadati</taxon>
        <taxon>Bacteroidota</taxon>
        <taxon>Cytophagia</taxon>
        <taxon>Cytophagales</taxon>
        <taxon>Bernardetiaceae</taxon>
        <taxon>Bernardetia</taxon>
    </lineage>
</organism>
<feature type="signal peptide" evidence="3">
    <location>
        <begin position="1"/>
        <end position="19"/>
    </location>
</feature>
<evidence type="ECO:0000313" key="5">
    <source>
        <dbReference type="EMBL" id="AFM02890.1"/>
    </source>
</evidence>
<dbReference type="SUPFAM" id="SSF63829">
    <property type="entry name" value="Calcium-dependent phosphotriesterase"/>
    <property type="match status" value="1"/>
</dbReference>
<dbReference type="EMBL" id="CP003345">
    <property type="protein sequence ID" value="AFM02890.1"/>
    <property type="molecule type" value="Genomic_DNA"/>
</dbReference>
<dbReference type="GO" id="GO:0016791">
    <property type="term" value="F:phosphatase activity"/>
    <property type="evidence" value="ECO:0007669"/>
    <property type="project" value="TreeGrafter"/>
</dbReference>
<dbReference type="InterPro" id="IPR036457">
    <property type="entry name" value="PPM-type-like_dom_sf"/>
</dbReference>
<dbReference type="PANTHER" id="PTHR43156">
    <property type="entry name" value="STAGE II SPORULATION PROTEIN E-RELATED"/>
    <property type="match status" value="1"/>
</dbReference>
<keyword evidence="1" id="KW-0378">Hydrolase</keyword>
<dbReference type="eggNOG" id="COG2208">
    <property type="taxonomic scope" value="Bacteria"/>
</dbReference>
<dbReference type="PATRIC" id="fig|880071.3.peg.390"/>
<dbReference type="KEGG" id="fli:Fleli_0414"/>
<dbReference type="InterPro" id="IPR001932">
    <property type="entry name" value="PPM-type_phosphatase-like_dom"/>
</dbReference>
<keyword evidence="3" id="KW-0732">Signal</keyword>
<dbReference type="InterPro" id="IPR011123">
    <property type="entry name" value="Y_Y_Y"/>
</dbReference>
<dbReference type="Gene3D" id="3.30.450.40">
    <property type="match status" value="1"/>
</dbReference>
<dbReference type="SMART" id="SM00331">
    <property type="entry name" value="PP2C_SIG"/>
    <property type="match status" value="1"/>
</dbReference>
<evidence type="ECO:0000256" key="3">
    <source>
        <dbReference type="SAM" id="SignalP"/>
    </source>
</evidence>
<sequence precursor="true">MCFLLSFVLFFGFSLPSHSQTFLSTSKKITQYSQHTWQKRDGLPQNSITSITQSDDGYMWIGTHNGLVKFDGREFKVFSAPTDFKNNTQDGISDNFVSVVQNTKQSGLWVGTNGEGISNYNFLTFKNFNTQKDLIDNTILCLEEWKDNIWIGTPKGLSRYRRSVFRNYTQKDGLLNVKINTLLKDTKNGQNTLWIGTDEGLAKFNLDLGKITPISLPLPDVQILALESDVKNNLYIGTANGLFYWNIEKKELRNFNDKKNESNNYELIRNATINTLLIDKLGSVWIGTNSQGLLRYIPNLEKFEALTTKEGLASNSITALFEDKEGSLWVGMNRGGFLRLNDSKFTSYSTLEGLSDNLTNCIFTYSDKNQAQNQIWIGTQSDGISIFNQNYTFSYLTIKNGLPHNHVRSITATKNANNEAIFWIGTYGGGMAKYNSQTKKITVFDTKNGLVGDFVRAIQVSKINPNKIIILTTEGLSILDENKVGANKFTNYTTSQGLASNNLTCVLETQNGQILVGTEDNGILLIENPYSTNNTPPSFFSFTTQDGLADNLVLSLYQDLLDNTIYIGTKNGISTYNNGKIITPKSTSQWSSDAIHSILKVSSMWWFTSNDGVWTVSNDNFRNWIAQKTDSLNITSYDENDGLRSSDCASLSYPSITTDQTGNIWIPTTQGFSSFNYTILHSLLPKPNVIIEGVFDENGNNWSLKETDNNEKVVFPSEFNNVEIHFDALTFVSPQKVMYKYKLEGYDKEWRFTDKRTVFYGDLLPKEYIFQVKAANSDGVWNEEGTSFSFKIKPKFTQVIWFWLVLVALILIIAFIIYKWQAGIIENQHKKLEELVESRTEALFIQTTETQNQASELAVIDKIVASVNKQVTFEDVLHTLLEQALTLVKDTNKGYFLYYQEDYFHVAVPQGYTHHLPEKLSFDKVINYFKWGVPLARYFYKVYPTEREYLLAPYTPRFSLVIPILIENFPEAILVFDFEKERSFSLTESRQLQRFTEHAISSFLKARAYKEVQLQKEALQDTVGHLSDSIQYAFKIQQAILTNPIEIKSHFEDAFVFYRPRDVVSGDFYWFYENKETGVLTFAVIDCTGHGVPGAFMTVMTNSILNQIIRESHVENPAEILTLLDKKLEETFSNESKRKDGMDIGIFSIDKSKKILNYAAAKLDLCFIRDNEIHQIKATRYPIGNMGTKKVQEKSFQTHAINYQKGDIFYLYTDGFPDQFGGEENRKFMSRRFREFLLEYHYLSAVEQEEKLGTALEMWKGNIKQTDDILVVGVKVE</sequence>
<evidence type="ECO:0000256" key="1">
    <source>
        <dbReference type="ARBA" id="ARBA00022801"/>
    </source>
</evidence>
<evidence type="ECO:0000259" key="4">
    <source>
        <dbReference type="SMART" id="SM00331"/>
    </source>
</evidence>
<feature type="chain" id="PRO_5003685639" evidence="3">
    <location>
        <begin position="20"/>
        <end position="1277"/>
    </location>
</feature>
<dbReference type="STRING" id="880071.Fleli_0414"/>
<name>I4AG05_BERLS</name>
<gene>
    <name evidence="5" type="ordered locus">Fleli_0414</name>
</gene>
<dbReference type="SUPFAM" id="SSF55781">
    <property type="entry name" value="GAF domain-like"/>
    <property type="match status" value="1"/>
</dbReference>
<dbReference type="Gene3D" id="3.60.40.10">
    <property type="entry name" value="PPM-type phosphatase domain"/>
    <property type="match status" value="1"/>
</dbReference>
<dbReference type="InterPro" id="IPR013783">
    <property type="entry name" value="Ig-like_fold"/>
</dbReference>
<protein>
    <submittedName>
        <fullName evidence="5">Y_Y_Y domain-containing protein,putative transcriptional regulator</fullName>
    </submittedName>
</protein>
<reference evidence="6" key="1">
    <citation type="submission" date="2012-06" db="EMBL/GenBank/DDBJ databases">
        <title>The complete genome of Flexibacter litoralis DSM 6794.</title>
        <authorList>
            <person name="Lucas S."/>
            <person name="Copeland A."/>
            <person name="Lapidus A."/>
            <person name="Glavina del Rio T."/>
            <person name="Dalin E."/>
            <person name="Tice H."/>
            <person name="Bruce D."/>
            <person name="Goodwin L."/>
            <person name="Pitluck S."/>
            <person name="Peters L."/>
            <person name="Ovchinnikova G."/>
            <person name="Lu M."/>
            <person name="Kyrpides N."/>
            <person name="Mavromatis K."/>
            <person name="Ivanova N."/>
            <person name="Brettin T."/>
            <person name="Detter J.C."/>
            <person name="Han C."/>
            <person name="Larimer F."/>
            <person name="Land M."/>
            <person name="Hauser L."/>
            <person name="Markowitz V."/>
            <person name="Cheng J.-F."/>
            <person name="Hugenholtz P."/>
            <person name="Woyke T."/>
            <person name="Wu D."/>
            <person name="Spring S."/>
            <person name="Lang E."/>
            <person name="Kopitz M."/>
            <person name="Brambilla E."/>
            <person name="Klenk H.-P."/>
            <person name="Eisen J.A."/>
        </authorList>
    </citation>
    <scope>NUCLEOTIDE SEQUENCE [LARGE SCALE GENOMIC DNA]</scope>
    <source>
        <strain evidence="6">ATCC 23117 / DSM 6794 / NBRC 15988 / NCIMB 1366 / Sio-4</strain>
    </source>
</reference>
<keyword evidence="6" id="KW-1185">Reference proteome</keyword>
<evidence type="ECO:0000256" key="2">
    <source>
        <dbReference type="SAM" id="Phobius"/>
    </source>
</evidence>
<feature type="transmembrane region" description="Helical" evidence="2">
    <location>
        <begin position="800"/>
        <end position="820"/>
    </location>
</feature>
<dbReference type="eggNOG" id="COG3292">
    <property type="taxonomic scope" value="Bacteria"/>
</dbReference>
<dbReference type="Pfam" id="PF07228">
    <property type="entry name" value="SpoIIE"/>
    <property type="match status" value="1"/>
</dbReference>
<dbReference type="InterPro" id="IPR029016">
    <property type="entry name" value="GAF-like_dom_sf"/>
</dbReference>
<proteinExistence type="predicted"/>
<dbReference type="Proteomes" id="UP000006054">
    <property type="component" value="Chromosome"/>
</dbReference>
<dbReference type="Pfam" id="PF07494">
    <property type="entry name" value="Reg_prop"/>
    <property type="match status" value="2"/>
</dbReference>
<keyword evidence="2" id="KW-0812">Transmembrane</keyword>